<evidence type="ECO:0000313" key="7">
    <source>
        <dbReference type="Proteomes" id="UP000176339"/>
    </source>
</evidence>
<dbReference type="InterPro" id="IPR032808">
    <property type="entry name" value="DoxX"/>
</dbReference>
<organism evidence="6 7">
    <name type="scientific">Candidatus Doudnabacteria bacterium RIFCSPHIGHO2_01_FULL_49_9</name>
    <dbReference type="NCBI Taxonomy" id="1817827"/>
    <lineage>
        <taxon>Bacteria</taxon>
        <taxon>Candidatus Doudnaibacteriota</taxon>
    </lineage>
</organism>
<evidence type="ECO:0000313" key="6">
    <source>
        <dbReference type="EMBL" id="OGE84387.1"/>
    </source>
</evidence>
<comment type="caution">
    <text evidence="6">The sequence shown here is derived from an EMBL/GenBank/DDBJ whole genome shotgun (WGS) entry which is preliminary data.</text>
</comment>
<evidence type="ECO:0000256" key="5">
    <source>
        <dbReference type="SAM" id="Phobius"/>
    </source>
</evidence>
<protein>
    <recommendedName>
        <fullName evidence="8">DoxX family protein</fullName>
    </recommendedName>
</protein>
<evidence type="ECO:0000256" key="4">
    <source>
        <dbReference type="ARBA" id="ARBA00023136"/>
    </source>
</evidence>
<proteinExistence type="predicted"/>
<evidence type="ECO:0000256" key="2">
    <source>
        <dbReference type="ARBA" id="ARBA00022692"/>
    </source>
</evidence>
<feature type="transmembrane region" description="Helical" evidence="5">
    <location>
        <begin position="41"/>
        <end position="65"/>
    </location>
</feature>
<comment type="subcellular location">
    <subcellularLocation>
        <location evidence="1">Membrane</location>
        <topology evidence="1">Multi-pass membrane protein</topology>
    </subcellularLocation>
</comment>
<evidence type="ECO:0008006" key="8">
    <source>
        <dbReference type="Google" id="ProtNLM"/>
    </source>
</evidence>
<feature type="transmembrane region" description="Helical" evidence="5">
    <location>
        <begin position="95"/>
        <end position="117"/>
    </location>
</feature>
<keyword evidence="4 5" id="KW-0472">Membrane</keyword>
<sequence length="119" mass="12841">MFDGLWQYGDTAFWIMQAVIGAIFIVHAVPKLKNPAQVASVYGAPSFVGTFHGALEIAAGVALIVSQFVEIAALVVALIIVGAIYFKIFKWKMPFMAPAATGWEFDLILLAAALVILTR</sequence>
<dbReference type="AlphaFoldDB" id="A0A1F5P371"/>
<evidence type="ECO:0000256" key="3">
    <source>
        <dbReference type="ARBA" id="ARBA00022989"/>
    </source>
</evidence>
<feature type="transmembrane region" description="Helical" evidence="5">
    <location>
        <begin position="71"/>
        <end position="88"/>
    </location>
</feature>
<gene>
    <name evidence="6" type="ORF">A2846_01220</name>
</gene>
<keyword evidence="2 5" id="KW-0812">Transmembrane</keyword>
<name>A0A1F5P371_9BACT</name>
<dbReference type="GO" id="GO:0016020">
    <property type="term" value="C:membrane"/>
    <property type="evidence" value="ECO:0007669"/>
    <property type="project" value="UniProtKB-SubCell"/>
</dbReference>
<reference evidence="6 7" key="1">
    <citation type="journal article" date="2016" name="Nat. Commun.">
        <title>Thousands of microbial genomes shed light on interconnected biogeochemical processes in an aquifer system.</title>
        <authorList>
            <person name="Anantharaman K."/>
            <person name="Brown C.T."/>
            <person name="Hug L.A."/>
            <person name="Sharon I."/>
            <person name="Castelle C.J."/>
            <person name="Probst A.J."/>
            <person name="Thomas B.C."/>
            <person name="Singh A."/>
            <person name="Wilkins M.J."/>
            <person name="Karaoz U."/>
            <person name="Brodie E.L."/>
            <person name="Williams K.H."/>
            <person name="Hubbard S.S."/>
            <person name="Banfield J.F."/>
        </authorList>
    </citation>
    <scope>NUCLEOTIDE SEQUENCE [LARGE SCALE GENOMIC DNA]</scope>
</reference>
<keyword evidence="3 5" id="KW-1133">Transmembrane helix</keyword>
<dbReference type="Proteomes" id="UP000176339">
    <property type="component" value="Unassembled WGS sequence"/>
</dbReference>
<feature type="transmembrane region" description="Helical" evidence="5">
    <location>
        <begin position="12"/>
        <end position="29"/>
    </location>
</feature>
<evidence type="ECO:0000256" key="1">
    <source>
        <dbReference type="ARBA" id="ARBA00004141"/>
    </source>
</evidence>
<dbReference type="Pfam" id="PF07681">
    <property type="entry name" value="DoxX"/>
    <property type="match status" value="1"/>
</dbReference>
<dbReference type="EMBL" id="MFEN01000014">
    <property type="protein sequence ID" value="OGE84387.1"/>
    <property type="molecule type" value="Genomic_DNA"/>
</dbReference>
<accession>A0A1F5P371</accession>